<evidence type="ECO:0000256" key="2">
    <source>
        <dbReference type="PIRSR" id="PIRSR000137-1"/>
    </source>
</evidence>
<feature type="signal peptide" evidence="4">
    <location>
        <begin position="1"/>
        <end position="24"/>
    </location>
</feature>
<name>A0A9P4JNG6_9PLEO</name>
<keyword evidence="3" id="KW-0274">FAD</keyword>
<dbReference type="EMBL" id="ML993928">
    <property type="protein sequence ID" value="KAF2202666.1"/>
    <property type="molecule type" value="Genomic_DNA"/>
</dbReference>
<comment type="cofactor">
    <cofactor evidence="3">
        <name>FAD</name>
        <dbReference type="ChEBI" id="CHEBI:57692"/>
    </cofactor>
</comment>
<feature type="domain" description="Glucose-methanol-choline oxidoreductase N-terminal" evidence="5">
    <location>
        <begin position="314"/>
        <end position="328"/>
    </location>
</feature>
<gene>
    <name evidence="6" type="ORF">GQ43DRAFT_368614</name>
</gene>
<dbReference type="SUPFAM" id="SSF51905">
    <property type="entry name" value="FAD/NAD(P)-binding domain"/>
    <property type="match status" value="1"/>
</dbReference>
<dbReference type="InterPro" id="IPR007867">
    <property type="entry name" value="GMC_OxRtase_C"/>
</dbReference>
<dbReference type="OrthoDB" id="269227at2759"/>
<evidence type="ECO:0000313" key="7">
    <source>
        <dbReference type="Proteomes" id="UP000799536"/>
    </source>
</evidence>
<reference evidence="6" key="1">
    <citation type="journal article" date="2020" name="Stud. Mycol.">
        <title>101 Dothideomycetes genomes: a test case for predicting lifestyles and emergence of pathogens.</title>
        <authorList>
            <person name="Haridas S."/>
            <person name="Albert R."/>
            <person name="Binder M."/>
            <person name="Bloem J."/>
            <person name="Labutti K."/>
            <person name="Salamov A."/>
            <person name="Andreopoulos B."/>
            <person name="Baker S."/>
            <person name="Barry K."/>
            <person name="Bills G."/>
            <person name="Bluhm B."/>
            <person name="Cannon C."/>
            <person name="Castanera R."/>
            <person name="Culley D."/>
            <person name="Daum C."/>
            <person name="Ezra D."/>
            <person name="Gonzalez J."/>
            <person name="Henrissat B."/>
            <person name="Kuo A."/>
            <person name="Liang C."/>
            <person name="Lipzen A."/>
            <person name="Lutzoni F."/>
            <person name="Magnuson J."/>
            <person name="Mondo S."/>
            <person name="Nolan M."/>
            <person name="Ohm R."/>
            <person name="Pangilinan J."/>
            <person name="Park H.-J."/>
            <person name="Ramirez L."/>
            <person name="Alfaro M."/>
            <person name="Sun H."/>
            <person name="Tritt A."/>
            <person name="Yoshinaga Y."/>
            <person name="Zwiers L.-H."/>
            <person name="Turgeon B."/>
            <person name="Goodwin S."/>
            <person name="Spatafora J."/>
            <person name="Crous P."/>
            <person name="Grigoriev I."/>
        </authorList>
    </citation>
    <scope>NUCLEOTIDE SEQUENCE</scope>
    <source>
        <strain evidence="6">ATCC 74209</strain>
    </source>
</reference>
<dbReference type="Gene3D" id="3.50.50.60">
    <property type="entry name" value="FAD/NAD(P)-binding domain"/>
    <property type="match status" value="1"/>
</dbReference>
<feature type="active site" description="Proton donor" evidence="2">
    <location>
        <position position="567"/>
    </location>
</feature>
<keyword evidence="3" id="KW-0285">Flavoprotein</keyword>
<evidence type="ECO:0000256" key="4">
    <source>
        <dbReference type="SAM" id="SignalP"/>
    </source>
</evidence>
<comment type="caution">
    <text evidence="6">The sequence shown here is derived from an EMBL/GenBank/DDBJ whole genome shotgun (WGS) entry which is preliminary data.</text>
</comment>
<protein>
    <submittedName>
        <fullName evidence="6">Alcohol oxidase</fullName>
    </submittedName>
</protein>
<dbReference type="PANTHER" id="PTHR11552:SF115">
    <property type="entry name" value="DEHYDROGENASE XPTC-RELATED"/>
    <property type="match status" value="1"/>
</dbReference>
<dbReference type="PIRSF" id="PIRSF000137">
    <property type="entry name" value="Alcohol_oxidase"/>
    <property type="match status" value="1"/>
</dbReference>
<keyword evidence="7" id="KW-1185">Reference proteome</keyword>
<evidence type="ECO:0000313" key="6">
    <source>
        <dbReference type="EMBL" id="KAF2202666.1"/>
    </source>
</evidence>
<dbReference type="InterPro" id="IPR000172">
    <property type="entry name" value="GMC_OxRdtase_N"/>
</dbReference>
<dbReference type="Pfam" id="PF05199">
    <property type="entry name" value="GMC_oxred_C"/>
    <property type="match status" value="1"/>
</dbReference>
<keyword evidence="4" id="KW-0732">Signal</keyword>
<dbReference type="InterPro" id="IPR036188">
    <property type="entry name" value="FAD/NAD-bd_sf"/>
</dbReference>
<dbReference type="PANTHER" id="PTHR11552">
    <property type="entry name" value="GLUCOSE-METHANOL-CHOLINE GMC OXIDOREDUCTASE"/>
    <property type="match status" value="1"/>
</dbReference>
<dbReference type="Proteomes" id="UP000799536">
    <property type="component" value="Unassembled WGS sequence"/>
</dbReference>
<feature type="chain" id="PRO_5040460510" evidence="4">
    <location>
        <begin position="25"/>
        <end position="629"/>
    </location>
</feature>
<sequence>MVGVKFNVVSIALLTLTLSTHASASSNRVQEERDGTIYDYIIVGGGTSGLVVANRLSEDPSKSVLVLEHGYIDDSERTRIPYAANSLNYGDLRDGVVSTPATQLRNRTFAIRVASVVGGGTIVNGMAFCRGSAADYDAWEALGNPGWGWDMMLKYFKKSTTFHPPSPEHAKEFNITYDASYYGTNGPIQVGFPTLEYQDIKKAWKSWFAENITFPREHAAGKAVGAYWTPSNIDPVQVRRSHARLGYYDPIAGRKNLKLLTGMEVTKILFDESDEKSKSKDLKTIGVQYKDRQTNKTMKVLFGKKGGEVILSAGSIFSPQLLQLSGIGPAGVLKAAGVPVKKDMPAVGANLQDHPTVVQLFNVSGLSFPNPSTILTNETFNATARAEYLANKTGWYGYTRGNSLPFLSLPQITPEYRSRVSSLLSQKPGAYLPDVYKNNESLLKGFIAQRKILAEQFSGNSAAIGELPLAYTGGVLSALQKPLSRGTVTLNATHPEAPPVIETNVLQNPLDTKHLLDMVRFQRQHWSRPEMSWLSPVETSPGISAQSDEELLEELLDGNALSPTLAHPCCSLQMAKEELGGVVDSKLRVYGIRGLRVVDASVIPMIVGAHLMSTVFAVAEKGADVIREG</sequence>
<feature type="binding site" evidence="3">
    <location>
        <position position="265"/>
    </location>
    <ligand>
        <name>FAD</name>
        <dbReference type="ChEBI" id="CHEBI:57692"/>
    </ligand>
</feature>
<dbReference type="InterPro" id="IPR012132">
    <property type="entry name" value="GMC_OxRdtase"/>
</dbReference>
<comment type="similarity">
    <text evidence="1">Belongs to the GMC oxidoreductase family.</text>
</comment>
<dbReference type="Pfam" id="PF00732">
    <property type="entry name" value="GMC_oxred_N"/>
    <property type="match status" value="1"/>
</dbReference>
<feature type="binding site" evidence="3">
    <location>
        <begin position="47"/>
        <end position="48"/>
    </location>
    <ligand>
        <name>FAD</name>
        <dbReference type="ChEBI" id="CHEBI:57692"/>
    </ligand>
</feature>
<feature type="active site" description="Proton acceptor" evidence="2">
    <location>
        <position position="610"/>
    </location>
</feature>
<evidence type="ECO:0000256" key="3">
    <source>
        <dbReference type="PIRSR" id="PIRSR000137-2"/>
    </source>
</evidence>
<dbReference type="GO" id="GO:0050660">
    <property type="term" value="F:flavin adenine dinucleotide binding"/>
    <property type="evidence" value="ECO:0007669"/>
    <property type="project" value="InterPro"/>
</dbReference>
<dbReference type="PROSITE" id="PS00624">
    <property type="entry name" value="GMC_OXRED_2"/>
    <property type="match status" value="1"/>
</dbReference>
<proteinExistence type="inferred from homology"/>
<dbReference type="AlphaFoldDB" id="A0A9P4JNG6"/>
<feature type="binding site" evidence="3">
    <location>
        <position position="116"/>
    </location>
    <ligand>
        <name>FAD</name>
        <dbReference type="ChEBI" id="CHEBI:57692"/>
    </ligand>
</feature>
<evidence type="ECO:0000256" key="1">
    <source>
        <dbReference type="ARBA" id="ARBA00010790"/>
    </source>
</evidence>
<dbReference type="GO" id="GO:0044550">
    <property type="term" value="P:secondary metabolite biosynthetic process"/>
    <property type="evidence" value="ECO:0007669"/>
    <property type="project" value="TreeGrafter"/>
</dbReference>
<dbReference type="Gene3D" id="3.30.560.10">
    <property type="entry name" value="Glucose Oxidase, domain 3"/>
    <property type="match status" value="1"/>
</dbReference>
<accession>A0A9P4JNG6</accession>
<dbReference type="GO" id="GO:0016614">
    <property type="term" value="F:oxidoreductase activity, acting on CH-OH group of donors"/>
    <property type="evidence" value="ECO:0007669"/>
    <property type="project" value="InterPro"/>
</dbReference>
<evidence type="ECO:0000259" key="5">
    <source>
        <dbReference type="PROSITE" id="PS00624"/>
    </source>
</evidence>
<organism evidence="6 7">
    <name type="scientific">Delitschia confertaspora ATCC 74209</name>
    <dbReference type="NCBI Taxonomy" id="1513339"/>
    <lineage>
        <taxon>Eukaryota</taxon>
        <taxon>Fungi</taxon>
        <taxon>Dikarya</taxon>
        <taxon>Ascomycota</taxon>
        <taxon>Pezizomycotina</taxon>
        <taxon>Dothideomycetes</taxon>
        <taxon>Pleosporomycetidae</taxon>
        <taxon>Pleosporales</taxon>
        <taxon>Delitschiaceae</taxon>
        <taxon>Delitschia</taxon>
    </lineage>
</organism>
<dbReference type="SUPFAM" id="SSF54373">
    <property type="entry name" value="FAD-linked reductases, C-terminal domain"/>
    <property type="match status" value="1"/>
</dbReference>